<dbReference type="SUPFAM" id="SSF53448">
    <property type="entry name" value="Nucleotide-diphospho-sugar transferases"/>
    <property type="match status" value="1"/>
</dbReference>
<accession>A0A0M6W8C5</accession>
<protein>
    <submittedName>
        <fullName evidence="2">Glycosyltransferase-related enzyme</fullName>
    </submittedName>
</protein>
<reference evidence="2" key="1">
    <citation type="journal article" date="2015" name="Front. Microbiol.">
        <title>The vaginal isolate Lactobacillus paracasei LPC-S01 (DSM 26760) is suitable for oral administration.</title>
        <authorList>
            <person name="Balzaretti S."/>
            <person name="Taverniti V."/>
            <person name="Rondini G."/>
            <person name="Marcolegio G."/>
            <person name="Minuzzo M."/>
            <person name="Remagni M.C."/>
            <person name="Fiore W."/>
            <person name="Arioli S."/>
            <person name="Guglielmetti S."/>
        </authorList>
    </citation>
    <scope>NUCLEOTIDE SEQUENCE</scope>
    <source>
        <strain evidence="2">LPC-S01</strain>
    </source>
</reference>
<dbReference type="InterPro" id="IPR001173">
    <property type="entry name" value="Glyco_trans_2-like"/>
</dbReference>
<dbReference type="Gene3D" id="3.90.550.10">
    <property type="entry name" value="Spore Coat Polysaccharide Biosynthesis Protein SpsA, Chain A"/>
    <property type="match status" value="1"/>
</dbReference>
<organism evidence="2">
    <name type="scientific">Lacticaseibacillus paracasei</name>
    <name type="common">Lactobacillus paracasei</name>
    <dbReference type="NCBI Taxonomy" id="1597"/>
    <lineage>
        <taxon>Bacteria</taxon>
        <taxon>Bacillati</taxon>
        <taxon>Bacillota</taxon>
        <taxon>Bacilli</taxon>
        <taxon>Lactobacillales</taxon>
        <taxon>Lactobacillaceae</taxon>
        <taxon>Lacticaseibacillus</taxon>
    </lineage>
</organism>
<dbReference type="PANTHER" id="PTHR22916:SF3">
    <property type="entry name" value="UDP-GLCNAC:BETAGAL BETA-1,3-N-ACETYLGLUCOSAMINYLTRANSFERASE-LIKE PROTEIN 1"/>
    <property type="match status" value="1"/>
</dbReference>
<evidence type="ECO:0000259" key="1">
    <source>
        <dbReference type="Pfam" id="PF00535"/>
    </source>
</evidence>
<dbReference type="GO" id="GO:0016758">
    <property type="term" value="F:hexosyltransferase activity"/>
    <property type="evidence" value="ECO:0007669"/>
    <property type="project" value="UniProtKB-ARBA"/>
</dbReference>
<evidence type="ECO:0000313" key="2">
    <source>
        <dbReference type="EMBL" id="CRL16846.1"/>
    </source>
</evidence>
<keyword evidence="2" id="KW-0808">Transferase</keyword>
<sequence>MKPILSIVIPVYNVEHEIKPLLTQLSSIKDNRIEIVTVDDGSTDGSKELLEDFYRKNKNREILVHLIHTANQGLSHARNIGMRATHGKYIWFIDGDDLFASHKLTELINLLEEKNPDILQFGYTRFINDSEIVQDSIFLSGKHSITSLSGSELFDWLSESKIESFSWAHICKTSIYEDHDIEFPSGRVFEDIATTYQLFAGATKCLYWDYPLYHYRNRSESIMNEPTAQSCDDLFWAVEQAGHKLLSLPVRTDSVRKFLLKNTYTAFLRTYEGQTEVEEKAQIRRQIQAYFLSLKVGRLTLHSLKIYIIKLLLLMNAYERFEKARGKELNV</sequence>
<dbReference type="AlphaFoldDB" id="A0A0M6W8C5"/>
<feature type="domain" description="Glycosyltransferase 2-like" evidence="1">
    <location>
        <begin position="6"/>
        <end position="129"/>
    </location>
</feature>
<proteinExistence type="predicted"/>
<dbReference type="InterPro" id="IPR029044">
    <property type="entry name" value="Nucleotide-diphossugar_trans"/>
</dbReference>
<dbReference type="Pfam" id="PF00535">
    <property type="entry name" value="Glycos_transf_2"/>
    <property type="match status" value="1"/>
</dbReference>
<dbReference type="CDD" id="cd00761">
    <property type="entry name" value="Glyco_tranf_GTA_type"/>
    <property type="match status" value="1"/>
</dbReference>
<dbReference type="EMBL" id="LN846900">
    <property type="protein sequence ID" value="CRL16846.1"/>
    <property type="molecule type" value="Genomic_DNA"/>
</dbReference>
<name>A0A0M6W8C5_LACPA</name>
<dbReference type="RefSeq" id="WP_003591726.1">
    <property type="nucleotide sequence ID" value="NZ_AFYP01000034.1"/>
</dbReference>
<dbReference type="PANTHER" id="PTHR22916">
    <property type="entry name" value="GLYCOSYLTRANSFERASE"/>
    <property type="match status" value="1"/>
</dbReference>